<protein>
    <recommendedName>
        <fullName evidence="2">Protein containing DUF1814</fullName>
    </recommendedName>
</protein>
<gene>
    <name evidence="1" type="ORF">B1B_03345</name>
</gene>
<organism evidence="1">
    <name type="scientific">mine drainage metagenome</name>
    <dbReference type="NCBI Taxonomy" id="410659"/>
    <lineage>
        <taxon>unclassified sequences</taxon>
        <taxon>metagenomes</taxon>
        <taxon>ecological metagenomes</taxon>
    </lineage>
</organism>
<accession>T1BTK2</accession>
<comment type="caution">
    <text evidence="1">The sequence shown here is derived from an EMBL/GenBank/DDBJ whole genome shotgun (WGS) entry which is preliminary data.</text>
</comment>
<evidence type="ECO:0008006" key="2">
    <source>
        <dbReference type="Google" id="ProtNLM"/>
    </source>
</evidence>
<dbReference type="EMBL" id="AUZY01002054">
    <property type="protein sequence ID" value="EQD73197.1"/>
    <property type="molecule type" value="Genomic_DNA"/>
</dbReference>
<name>T1BTK2_9ZZZZ</name>
<reference evidence="1" key="2">
    <citation type="journal article" date="2014" name="ISME J.">
        <title>Microbial stratification in low pH oxic and suboxic macroscopic growths along an acid mine drainage.</title>
        <authorList>
            <person name="Mendez-Garcia C."/>
            <person name="Mesa V."/>
            <person name="Sprenger R.R."/>
            <person name="Richter M."/>
            <person name="Diez M.S."/>
            <person name="Solano J."/>
            <person name="Bargiela R."/>
            <person name="Golyshina O.V."/>
            <person name="Manteca A."/>
            <person name="Ramos J.L."/>
            <person name="Gallego J.R."/>
            <person name="Llorente I."/>
            <person name="Martins Dos Santos V.A."/>
            <person name="Jensen O.N."/>
            <person name="Pelaez A.I."/>
            <person name="Sanchez J."/>
            <person name="Ferrer M."/>
        </authorList>
    </citation>
    <scope>NUCLEOTIDE SEQUENCE</scope>
</reference>
<reference evidence="1" key="1">
    <citation type="submission" date="2013-08" db="EMBL/GenBank/DDBJ databases">
        <authorList>
            <person name="Mendez C."/>
            <person name="Richter M."/>
            <person name="Ferrer M."/>
            <person name="Sanchez J."/>
        </authorList>
    </citation>
    <scope>NUCLEOTIDE SEQUENCE</scope>
</reference>
<dbReference type="AlphaFoldDB" id="T1BTK2"/>
<proteinExistence type="predicted"/>
<sequence length="184" mass="20805">MPSRREFEKAIQRAGSTGQRVAFLGALLAHETGLGDRLVIVGGSAISVYTKGAYISEDVDIVGGKAAIGAVLERWGFRRDAPYWRRDDLRLLVQPGRDRYFGNSDRLTSIDTPYGPVMLAAVEDLVIRRLVYAKSQRDPRFMDEAALLLRDNGTDLDQAYLEHEVRYEGVEREYREAERRAGRK</sequence>
<evidence type="ECO:0000313" key="1">
    <source>
        <dbReference type="EMBL" id="EQD73197.1"/>
    </source>
</evidence>